<dbReference type="EMBL" id="JALJOS010000046">
    <property type="protein sequence ID" value="KAK9819553.1"/>
    <property type="molecule type" value="Genomic_DNA"/>
</dbReference>
<reference evidence="2 3" key="1">
    <citation type="journal article" date="2024" name="Nat. Commun.">
        <title>Phylogenomics reveals the evolutionary origins of lichenization in chlorophyte algae.</title>
        <authorList>
            <person name="Puginier C."/>
            <person name="Libourel C."/>
            <person name="Otte J."/>
            <person name="Skaloud P."/>
            <person name="Haon M."/>
            <person name="Grisel S."/>
            <person name="Petersen M."/>
            <person name="Berrin J.G."/>
            <person name="Delaux P.M."/>
            <person name="Dal Grande F."/>
            <person name="Keller J."/>
        </authorList>
    </citation>
    <scope>NUCLEOTIDE SEQUENCE [LARGE SCALE GENOMIC DNA]</scope>
    <source>
        <strain evidence="2 3">SAG 2145</strain>
    </source>
</reference>
<sequence>MSHHVRSTRGSCLKCLRRARYIPLNSSFEGPTVPELLSSDLVYLAERATSLEGCSIVRAMLRTDSGTTYRGAYGKAAPSSGLEIERRSSGTNGSSQQQDAAGLPPASPAQTSSVFMEKTYSGPFKEHTPTSLHRVSTEYAGPYGSGTKLNELDQAAGGTTTVLSAAAIPLAIPESGIWRRPSAALLCHISPAMVPSNLFLQQASCKTIKAMESLRRGSKVAAALPAGLTLARRWCH</sequence>
<gene>
    <name evidence="2" type="ORF">WJX74_011103</name>
</gene>
<comment type="caution">
    <text evidence="2">The sequence shown here is derived from an EMBL/GenBank/DDBJ whole genome shotgun (WGS) entry which is preliminary data.</text>
</comment>
<evidence type="ECO:0000313" key="3">
    <source>
        <dbReference type="Proteomes" id="UP001438707"/>
    </source>
</evidence>
<protein>
    <submittedName>
        <fullName evidence="2">Uncharacterized protein</fullName>
    </submittedName>
</protein>
<evidence type="ECO:0000313" key="2">
    <source>
        <dbReference type="EMBL" id="KAK9819553.1"/>
    </source>
</evidence>
<feature type="region of interest" description="Disordered" evidence="1">
    <location>
        <begin position="68"/>
        <end position="110"/>
    </location>
</feature>
<proteinExistence type="predicted"/>
<name>A0AAW1QDT5_9CHLO</name>
<evidence type="ECO:0000256" key="1">
    <source>
        <dbReference type="SAM" id="MobiDB-lite"/>
    </source>
</evidence>
<dbReference type="AlphaFoldDB" id="A0AAW1QDT5"/>
<keyword evidence="3" id="KW-1185">Reference proteome</keyword>
<accession>A0AAW1QDT5</accession>
<feature type="compositionally biased region" description="Polar residues" evidence="1">
    <location>
        <begin position="89"/>
        <end position="99"/>
    </location>
</feature>
<dbReference type="Proteomes" id="UP001438707">
    <property type="component" value="Unassembled WGS sequence"/>
</dbReference>
<organism evidence="2 3">
    <name type="scientific">Apatococcus lobatus</name>
    <dbReference type="NCBI Taxonomy" id="904363"/>
    <lineage>
        <taxon>Eukaryota</taxon>
        <taxon>Viridiplantae</taxon>
        <taxon>Chlorophyta</taxon>
        <taxon>core chlorophytes</taxon>
        <taxon>Trebouxiophyceae</taxon>
        <taxon>Chlorellales</taxon>
        <taxon>Chlorellaceae</taxon>
        <taxon>Apatococcus</taxon>
    </lineage>
</organism>